<protein>
    <recommendedName>
        <fullName evidence="4">Tetratricopeptide repeat protein</fullName>
    </recommendedName>
</protein>
<accession>A0ABP6U948</accession>
<reference evidence="3" key="1">
    <citation type="journal article" date="2019" name="Int. J. Syst. Evol. Microbiol.">
        <title>The Global Catalogue of Microorganisms (GCM) 10K type strain sequencing project: providing services to taxonomists for standard genome sequencing and annotation.</title>
        <authorList>
            <consortium name="The Broad Institute Genomics Platform"/>
            <consortium name="The Broad Institute Genome Sequencing Center for Infectious Disease"/>
            <person name="Wu L."/>
            <person name="Ma J."/>
        </authorList>
    </citation>
    <scope>NUCLEOTIDE SEQUENCE [LARGE SCALE GENOMIC DNA]</scope>
    <source>
        <strain evidence="3">JCM 4816</strain>
    </source>
</reference>
<dbReference type="Proteomes" id="UP001501455">
    <property type="component" value="Unassembled WGS sequence"/>
</dbReference>
<evidence type="ECO:0008006" key="4">
    <source>
        <dbReference type="Google" id="ProtNLM"/>
    </source>
</evidence>
<name>A0ABP6U948_9ACTN</name>
<keyword evidence="3" id="KW-1185">Reference proteome</keyword>
<evidence type="ECO:0000256" key="1">
    <source>
        <dbReference type="SAM" id="MobiDB-lite"/>
    </source>
</evidence>
<feature type="region of interest" description="Disordered" evidence="1">
    <location>
        <begin position="84"/>
        <end position="113"/>
    </location>
</feature>
<sequence length="113" mass="12445">MPAVTWGQLDAAIVTLQSSELASSSVQPWTARLRYAYADALLAAGREGEARDWFAKAVEADRDGSTDASDRLAELDGVEFVDALVEDEDEVAPGTARRRRDEQDEQTRDDDKD</sequence>
<gene>
    <name evidence="2" type="ORF">GCM10019016_110820</name>
</gene>
<dbReference type="SUPFAM" id="SSF48452">
    <property type="entry name" value="TPR-like"/>
    <property type="match status" value="1"/>
</dbReference>
<organism evidence="2 3">
    <name type="scientific">Streptomyces prasinosporus</name>
    <dbReference type="NCBI Taxonomy" id="68256"/>
    <lineage>
        <taxon>Bacteria</taxon>
        <taxon>Bacillati</taxon>
        <taxon>Actinomycetota</taxon>
        <taxon>Actinomycetes</taxon>
        <taxon>Kitasatosporales</taxon>
        <taxon>Streptomycetaceae</taxon>
        <taxon>Streptomyces</taxon>
        <taxon>Streptomyces albogriseolus group</taxon>
    </lineage>
</organism>
<evidence type="ECO:0000313" key="2">
    <source>
        <dbReference type="EMBL" id="GAA3503969.1"/>
    </source>
</evidence>
<dbReference type="EMBL" id="BAAAXF010000079">
    <property type="protein sequence ID" value="GAA3503969.1"/>
    <property type="molecule type" value="Genomic_DNA"/>
</dbReference>
<feature type="compositionally biased region" description="Basic and acidic residues" evidence="1">
    <location>
        <begin position="99"/>
        <end position="113"/>
    </location>
</feature>
<proteinExistence type="predicted"/>
<dbReference type="InterPro" id="IPR011990">
    <property type="entry name" value="TPR-like_helical_dom_sf"/>
</dbReference>
<evidence type="ECO:0000313" key="3">
    <source>
        <dbReference type="Proteomes" id="UP001501455"/>
    </source>
</evidence>
<comment type="caution">
    <text evidence="2">The sequence shown here is derived from an EMBL/GenBank/DDBJ whole genome shotgun (WGS) entry which is preliminary data.</text>
</comment>